<proteinExistence type="predicted"/>
<dbReference type="InterPro" id="IPR057767">
    <property type="entry name" value="UGSC-like_dom"/>
</dbReference>
<organism evidence="2 3">
    <name type="scientific">Streptomyces dioscori</name>
    <dbReference type="NCBI Taxonomy" id="2109333"/>
    <lineage>
        <taxon>Bacteria</taxon>
        <taxon>Bacillati</taxon>
        <taxon>Actinomycetota</taxon>
        <taxon>Actinomycetes</taxon>
        <taxon>Kitasatosporales</taxon>
        <taxon>Streptomycetaceae</taxon>
        <taxon>Streptomyces</taxon>
        <taxon>Streptomyces aurantiacus group</taxon>
    </lineage>
</organism>
<name>A0A2P8PYC4_9ACTN</name>
<feature type="domain" description="UGSC-like" evidence="1">
    <location>
        <begin position="6"/>
        <end position="173"/>
    </location>
</feature>
<accession>A0A2P8PYC4</accession>
<keyword evidence="3" id="KW-1185">Reference proteome</keyword>
<dbReference type="InterPro" id="IPR049831">
    <property type="entry name" value="UGSC_seleno"/>
</dbReference>
<reference evidence="2 3" key="1">
    <citation type="submission" date="2018-03" db="EMBL/GenBank/DDBJ databases">
        <title>Streptomyces dioscori sp. nov., a novel endophytic actinobacterium isolated from bulbil of Dioscorea bulbifera L.</title>
        <authorList>
            <person name="Zhikuan W."/>
        </authorList>
    </citation>
    <scope>NUCLEOTIDE SEQUENCE [LARGE SCALE GENOMIC DNA]</scope>
    <source>
        <strain evidence="2 3">A217</strain>
    </source>
</reference>
<dbReference type="EMBL" id="PYBJ01000027">
    <property type="protein sequence ID" value="PSM39008.1"/>
    <property type="molecule type" value="Genomic_DNA"/>
</dbReference>
<dbReference type="Proteomes" id="UP000240429">
    <property type="component" value="Unassembled WGS sequence"/>
</dbReference>
<evidence type="ECO:0000313" key="3">
    <source>
        <dbReference type="Proteomes" id="UP000240429"/>
    </source>
</evidence>
<dbReference type="NCBIfam" id="NF041046">
    <property type="entry name" value="UGSC_fam"/>
    <property type="match status" value="1"/>
</dbReference>
<dbReference type="RefSeq" id="WP_107020705.1">
    <property type="nucleotide sequence ID" value="NZ_KZ679053.1"/>
</dbReference>
<comment type="caution">
    <text evidence="2">The sequence shown here is derived from an EMBL/GenBank/DDBJ whole genome shotgun (WGS) entry which is preliminary data.</text>
</comment>
<protein>
    <recommendedName>
        <fullName evidence="1">UGSC-like domain-containing protein</fullName>
    </recommendedName>
</protein>
<evidence type="ECO:0000313" key="2">
    <source>
        <dbReference type="EMBL" id="PSM39008.1"/>
    </source>
</evidence>
<sequence length="195" mass="20301">MAIEALVPVPDDAVAEVRTATRPARTEKLVVGLLANTKRNAPELLKAVAALLDPELPGVEFVGPVVTEGVMLPSAAQLDDMADRCDVVLTGLGDCGSCSATTMHVATDFEARGVPAAAICTEPFLASASAMAARRGLPGYAFARVAHPVSSLEQHEIEERARQALPQVLSILGIDALREAARREELVAGIGEVAG</sequence>
<dbReference type="OrthoDB" id="5240640at2"/>
<dbReference type="AlphaFoldDB" id="A0A2P8PYC4"/>
<evidence type="ECO:0000259" key="1">
    <source>
        <dbReference type="Pfam" id="PF24696"/>
    </source>
</evidence>
<gene>
    <name evidence="2" type="ORF">C6Y14_33855</name>
</gene>
<dbReference type="Pfam" id="PF24696">
    <property type="entry name" value="UGSC"/>
    <property type="match status" value="1"/>
</dbReference>